<evidence type="ECO:0000256" key="2">
    <source>
        <dbReference type="ARBA" id="ARBA00022723"/>
    </source>
</evidence>
<sequence>MDRRGFIGAGAALALVPLLRQAWAAQPSAVDHAAMGHGGMGAAAETMPAAAALGLPAGLALPALPLLRNQSALPGVFQAGLSAGAQALPLLPGKPATVFWSYNGQVPGPTIEVFEGDEVRLHFENRLSQPTTIHWHGLPIPADQDGNPQDPVPAGQSREYRFTLPQGCAGSYWYHPHPHGHTAEQVYMGLAGVFVVKSRSDPLAHLPEQRLVLSDLKLDADGKIAASSEADRMDGREGQFLLVNGAWRPHLTLGAGERQRWRIWNATSARVLKLALPGHELELVGSDGGLLQRPRRIDSLSLPPGARAELVVTGRFAPGHGAGLLALPYRRGKMMSAEQEDTLTLLELRRGAAAKTTAPLPARLREIELLGEPAVRRKVVLSEDMANPAAMFLINGKTFDMERADFLGKVGTVEEWEIVNEADMDHPFHIHGTQFQALARRKDGVWRDEPFLAWRDVANVSAGETLRLRFRQDMPGLRMFHCHILEHEDAGMMGMLKVEA</sequence>
<evidence type="ECO:0000259" key="5">
    <source>
        <dbReference type="Pfam" id="PF07731"/>
    </source>
</evidence>
<dbReference type="InterPro" id="IPR002355">
    <property type="entry name" value="Cu_oxidase_Cu_BS"/>
</dbReference>
<evidence type="ECO:0000259" key="4">
    <source>
        <dbReference type="Pfam" id="PF00394"/>
    </source>
</evidence>
<dbReference type="Proteomes" id="UP001515641">
    <property type="component" value="Unassembled WGS sequence"/>
</dbReference>
<dbReference type="PANTHER" id="PTHR11709">
    <property type="entry name" value="MULTI-COPPER OXIDASE"/>
    <property type="match status" value="1"/>
</dbReference>
<proteinExistence type="predicted"/>
<reference evidence="7 8" key="1">
    <citation type="submission" date="2020-03" db="EMBL/GenBank/DDBJ databases">
        <title>Draft genome sequence of environmentally isolated cultures.</title>
        <authorList>
            <person name="Wilson H.S."/>
            <person name="De Leon M.E."/>
        </authorList>
    </citation>
    <scope>NUCLEOTIDE SEQUENCE [LARGE SCALE GENOMIC DNA]</scope>
    <source>
        <strain evidence="7 8">HSC-31F16</strain>
    </source>
</reference>
<name>A0ABX0KX06_9NEIS</name>
<evidence type="ECO:0000256" key="3">
    <source>
        <dbReference type="ARBA" id="ARBA00023002"/>
    </source>
</evidence>
<dbReference type="InterPro" id="IPR008972">
    <property type="entry name" value="Cupredoxin"/>
</dbReference>
<protein>
    <submittedName>
        <fullName evidence="7">Multicopper oxidase family protein</fullName>
    </submittedName>
</protein>
<dbReference type="Pfam" id="PF00394">
    <property type="entry name" value="Cu-oxidase"/>
    <property type="match status" value="1"/>
</dbReference>
<dbReference type="PROSITE" id="PS00080">
    <property type="entry name" value="MULTICOPPER_OXIDASE2"/>
    <property type="match status" value="1"/>
</dbReference>
<evidence type="ECO:0000256" key="1">
    <source>
        <dbReference type="ARBA" id="ARBA00004459"/>
    </source>
</evidence>
<dbReference type="Pfam" id="PF07731">
    <property type="entry name" value="Cu-oxidase_2"/>
    <property type="match status" value="1"/>
</dbReference>
<dbReference type="SUPFAM" id="SSF49503">
    <property type="entry name" value="Cupredoxins"/>
    <property type="match status" value="3"/>
</dbReference>
<comment type="caution">
    <text evidence="7">The sequence shown here is derived from an EMBL/GenBank/DDBJ whole genome shotgun (WGS) entry which is preliminary data.</text>
</comment>
<evidence type="ECO:0000313" key="8">
    <source>
        <dbReference type="Proteomes" id="UP001515641"/>
    </source>
</evidence>
<keyword evidence="3" id="KW-0560">Oxidoreductase</keyword>
<keyword evidence="2" id="KW-0479">Metal-binding</keyword>
<dbReference type="CDD" id="cd13902">
    <property type="entry name" value="CuRO_3_McoC_like"/>
    <property type="match status" value="1"/>
</dbReference>
<dbReference type="EMBL" id="JAAOMA010000002">
    <property type="protein sequence ID" value="NHR04059.1"/>
    <property type="molecule type" value="Genomic_DNA"/>
</dbReference>
<dbReference type="InterPro" id="IPR011707">
    <property type="entry name" value="Cu-oxidase-like_N"/>
</dbReference>
<dbReference type="InterPro" id="IPR001117">
    <property type="entry name" value="Cu-oxidase_2nd"/>
</dbReference>
<gene>
    <name evidence="7" type="ORF">HA052_02505</name>
</gene>
<evidence type="ECO:0000313" key="7">
    <source>
        <dbReference type="EMBL" id="NHR04059.1"/>
    </source>
</evidence>
<feature type="domain" description="Plastocyanin-like" evidence="5">
    <location>
        <begin position="389"/>
        <end position="499"/>
    </location>
</feature>
<organism evidence="7 8">
    <name type="scientific">Chromobacterium fluminis</name>
    <dbReference type="NCBI Taxonomy" id="3044269"/>
    <lineage>
        <taxon>Bacteria</taxon>
        <taxon>Pseudomonadati</taxon>
        <taxon>Pseudomonadota</taxon>
        <taxon>Betaproteobacteria</taxon>
        <taxon>Neisseriales</taxon>
        <taxon>Chromobacteriaceae</taxon>
        <taxon>Chromobacterium</taxon>
    </lineage>
</organism>
<dbReference type="Pfam" id="PF07732">
    <property type="entry name" value="Cu-oxidase_3"/>
    <property type="match status" value="1"/>
</dbReference>
<dbReference type="Gene3D" id="2.60.40.420">
    <property type="entry name" value="Cupredoxins - blue copper proteins"/>
    <property type="match status" value="3"/>
</dbReference>
<feature type="domain" description="Plastocyanin-like" evidence="6">
    <location>
        <begin position="94"/>
        <end position="200"/>
    </location>
</feature>
<dbReference type="InterPro" id="IPR045087">
    <property type="entry name" value="Cu-oxidase_fam"/>
</dbReference>
<dbReference type="RefSeq" id="WP_166450635.1">
    <property type="nucleotide sequence ID" value="NZ_JAAOMA010000002.1"/>
</dbReference>
<dbReference type="CDD" id="cd13881">
    <property type="entry name" value="CuRO_2_McoC_like"/>
    <property type="match status" value="1"/>
</dbReference>
<feature type="domain" description="Plastocyanin-like" evidence="4">
    <location>
        <begin position="235"/>
        <end position="313"/>
    </location>
</feature>
<dbReference type="InterPro" id="IPR011706">
    <property type="entry name" value="Cu-oxidase_C"/>
</dbReference>
<accession>A0ABX0KX06</accession>
<evidence type="ECO:0000259" key="6">
    <source>
        <dbReference type="Pfam" id="PF07732"/>
    </source>
</evidence>
<keyword evidence="8" id="KW-1185">Reference proteome</keyword>
<dbReference type="PANTHER" id="PTHR11709:SF2">
    <property type="entry name" value="MULTICOPPER OXIDASE LPR1"/>
    <property type="match status" value="1"/>
</dbReference>
<comment type="subcellular location">
    <subcellularLocation>
        <location evidence="1">Cell outer membrane</location>
        <topology evidence="1">Lipid-anchor</topology>
    </subcellularLocation>
</comment>